<dbReference type="Proteomes" id="UP001209878">
    <property type="component" value="Unassembled WGS sequence"/>
</dbReference>
<gene>
    <name evidence="4" type="ORF">NP493_31g06034</name>
</gene>
<evidence type="ECO:0000256" key="3">
    <source>
        <dbReference type="ARBA" id="ARBA00023157"/>
    </source>
</evidence>
<dbReference type="PANTHER" id="PTHR46690:SF1">
    <property type="entry name" value="CYTOCHROME C OXIDASE ASSEMBLY FACTOR 6 HOMOLOG"/>
    <property type="match status" value="1"/>
</dbReference>
<evidence type="ECO:0000313" key="4">
    <source>
        <dbReference type="EMBL" id="KAK2192460.1"/>
    </source>
</evidence>
<dbReference type="InterPro" id="IPR036549">
    <property type="entry name" value="CX6/COA6-like_sf"/>
</dbReference>
<evidence type="ECO:0000313" key="5">
    <source>
        <dbReference type="Proteomes" id="UP001209878"/>
    </source>
</evidence>
<evidence type="ECO:0000256" key="2">
    <source>
        <dbReference type="ARBA" id="ARBA00023128"/>
    </source>
</evidence>
<dbReference type="EMBL" id="JAODUO010000030">
    <property type="protein sequence ID" value="KAK2192460.1"/>
    <property type="molecule type" value="Genomic_DNA"/>
</dbReference>
<dbReference type="AlphaFoldDB" id="A0AAD9UKC8"/>
<organism evidence="4 5">
    <name type="scientific">Ridgeia piscesae</name>
    <name type="common">Tubeworm</name>
    <dbReference type="NCBI Taxonomy" id="27915"/>
    <lineage>
        <taxon>Eukaryota</taxon>
        <taxon>Metazoa</taxon>
        <taxon>Spiralia</taxon>
        <taxon>Lophotrochozoa</taxon>
        <taxon>Annelida</taxon>
        <taxon>Polychaeta</taxon>
        <taxon>Sedentaria</taxon>
        <taxon>Canalipalpata</taxon>
        <taxon>Sabellida</taxon>
        <taxon>Siboglinidae</taxon>
        <taxon>Ridgeia</taxon>
    </lineage>
</organism>
<reference evidence="4" key="1">
    <citation type="journal article" date="2023" name="Mol. Biol. Evol.">
        <title>Third-Generation Sequencing Reveals the Adaptive Role of the Epigenome in Three Deep-Sea Polychaetes.</title>
        <authorList>
            <person name="Perez M."/>
            <person name="Aroh O."/>
            <person name="Sun Y."/>
            <person name="Lan Y."/>
            <person name="Juniper S.K."/>
            <person name="Young C.R."/>
            <person name="Angers B."/>
            <person name="Qian P.Y."/>
        </authorList>
    </citation>
    <scope>NUCLEOTIDE SEQUENCE</scope>
    <source>
        <strain evidence="4">R07B-5</strain>
    </source>
</reference>
<dbReference type="GO" id="GO:0008535">
    <property type="term" value="P:respiratory chain complex IV assembly"/>
    <property type="evidence" value="ECO:0007669"/>
    <property type="project" value="InterPro"/>
</dbReference>
<proteinExistence type="predicted"/>
<dbReference type="GO" id="GO:0042775">
    <property type="term" value="P:mitochondrial ATP synthesis coupled electron transport"/>
    <property type="evidence" value="ECO:0007669"/>
    <property type="project" value="TreeGrafter"/>
</dbReference>
<dbReference type="InterPro" id="IPR048280">
    <property type="entry name" value="COX6B-like"/>
</dbReference>
<dbReference type="SUPFAM" id="SSF47694">
    <property type="entry name" value="Cytochrome c oxidase subunit h"/>
    <property type="match status" value="1"/>
</dbReference>
<keyword evidence="5" id="KW-1185">Reference proteome</keyword>
<dbReference type="Pfam" id="PF02297">
    <property type="entry name" value="COX6B"/>
    <property type="match status" value="1"/>
</dbReference>
<keyword evidence="3" id="KW-1015">Disulfide bond</keyword>
<accession>A0AAD9UKC8</accession>
<dbReference type="GO" id="GO:0005739">
    <property type="term" value="C:mitochondrion"/>
    <property type="evidence" value="ECO:0007669"/>
    <property type="project" value="UniProtKB-SubCell"/>
</dbReference>
<dbReference type="InterPro" id="IPR042289">
    <property type="entry name" value="COA6"/>
</dbReference>
<dbReference type="PROSITE" id="PS51808">
    <property type="entry name" value="CHCH"/>
    <property type="match status" value="1"/>
</dbReference>
<sequence length="79" mass="9308">MAPSKAQRQKCWSARDAFWECMETNSNDCGKCKAPRTDYENSCSKSWVKYFDKRKDFLKYQEKIEKEGFEPIGDKQPNA</sequence>
<evidence type="ECO:0000256" key="1">
    <source>
        <dbReference type="ARBA" id="ARBA00004173"/>
    </source>
</evidence>
<keyword evidence="2" id="KW-0496">Mitochondrion</keyword>
<protein>
    <submittedName>
        <fullName evidence="4">Uncharacterized protein</fullName>
    </submittedName>
</protein>
<comment type="caution">
    <text evidence="4">The sequence shown here is derived from an EMBL/GenBank/DDBJ whole genome shotgun (WGS) entry which is preliminary data.</text>
</comment>
<name>A0AAD9UKC8_RIDPI</name>
<dbReference type="PANTHER" id="PTHR46690">
    <property type="entry name" value="CYTOCHROME C OXIDASE ASSEMBLY FACTOR 6 HOMOLOG"/>
    <property type="match status" value="1"/>
</dbReference>
<comment type="subcellular location">
    <subcellularLocation>
        <location evidence="1">Mitochondrion</location>
    </subcellularLocation>
</comment>
<dbReference type="Gene3D" id="1.10.10.140">
    <property type="entry name" value="Cytochrome c oxidase, subunit VIb"/>
    <property type="match status" value="1"/>
</dbReference>